<dbReference type="GO" id="GO:0005524">
    <property type="term" value="F:ATP binding"/>
    <property type="evidence" value="ECO:0007669"/>
    <property type="project" value="InterPro"/>
</dbReference>
<accession>A0A7C0U3P7</accession>
<gene>
    <name evidence="3" type="ORF">ENG63_07185</name>
</gene>
<dbReference type="PANTHER" id="PTHR43581">
    <property type="entry name" value="ATP/GTP PHOSPHATASE"/>
    <property type="match status" value="1"/>
</dbReference>
<dbReference type="InterPro" id="IPR003959">
    <property type="entry name" value="ATPase_AAA_core"/>
</dbReference>
<dbReference type="EMBL" id="DRBS01000265">
    <property type="protein sequence ID" value="HDD44625.1"/>
    <property type="molecule type" value="Genomic_DNA"/>
</dbReference>
<protein>
    <submittedName>
        <fullName evidence="3">DUF2813 domain-containing protein</fullName>
    </submittedName>
</protein>
<dbReference type="PANTHER" id="PTHR43581:SF4">
    <property type="entry name" value="ATP_GTP PHOSPHATASE"/>
    <property type="match status" value="1"/>
</dbReference>
<dbReference type="Pfam" id="PF13304">
    <property type="entry name" value="AAA_21"/>
    <property type="match status" value="1"/>
</dbReference>
<feature type="domain" description="Endonuclease GajA/Old nuclease/RecF-like AAA" evidence="1">
    <location>
        <begin position="1"/>
        <end position="155"/>
    </location>
</feature>
<feature type="domain" description="ATPase AAA-type core" evidence="2">
    <location>
        <begin position="215"/>
        <end position="287"/>
    </location>
</feature>
<reference evidence="3" key="1">
    <citation type="journal article" date="2020" name="mSystems">
        <title>Genome- and Community-Level Interaction Insights into Carbon Utilization and Element Cycling Functions of Hydrothermarchaeota in Hydrothermal Sediment.</title>
        <authorList>
            <person name="Zhou Z."/>
            <person name="Liu Y."/>
            <person name="Xu W."/>
            <person name="Pan J."/>
            <person name="Luo Z.H."/>
            <person name="Li M."/>
        </authorList>
    </citation>
    <scope>NUCLEOTIDE SEQUENCE [LARGE SCALE GENOMIC DNA]</scope>
    <source>
        <strain evidence="3">HyVt-233</strain>
    </source>
</reference>
<dbReference type="AlphaFoldDB" id="A0A7C0U3P7"/>
<dbReference type="InterPro" id="IPR041685">
    <property type="entry name" value="AAA_GajA/Old/RecF-like"/>
</dbReference>
<dbReference type="Proteomes" id="UP000886289">
    <property type="component" value="Unassembled WGS sequence"/>
</dbReference>
<dbReference type="Gene3D" id="3.40.50.300">
    <property type="entry name" value="P-loop containing nucleotide triphosphate hydrolases"/>
    <property type="match status" value="1"/>
</dbReference>
<dbReference type="InterPro" id="IPR051396">
    <property type="entry name" value="Bact_Antivir_Def_Nuclease"/>
</dbReference>
<evidence type="ECO:0000259" key="1">
    <source>
        <dbReference type="Pfam" id="PF13175"/>
    </source>
</evidence>
<sequence>MIKNLEIENFRGISKGKIEGFLQLNIFIGKNNIGKSTILEALVTVLNYEMLQHIVKRRGWHGFDSVLSIFRFKNADKPVKISTNNINIEIEKDIPHIKESEYLMSSHGFSRDIIVLTTKIKKSTGVIILKNYFDSNGNYHGIYYQHELKKNHKKNVIFIDNQCIYRKTPTEAYNMIFEQGYKAHERLMEVINTVYPDIKDIRIFSEKVGLEIVYKHGKVPFFAMGDGFKSAYVYLAYLISVKNGYILCEEPENYQHPSSRKLIVKGICNSAKDNQIFISTHSIELIDEILDECEDINIKFFVPSIDENGILKHYSFDKEEAEFRRRELEADLRG</sequence>
<dbReference type="Pfam" id="PF13175">
    <property type="entry name" value="AAA_15"/>
    <property type="match status" value="1"/>
</dbReference>
<evidence type="ECO:0000259" key="2">
    <source>
        <dbReference type="Pfam" id="PF13304"/>
    </source>
</evidence>
<name>A0A7C0U3P7_DESA2</name>
<dbReference type="GO" id="GO:0016887">
    <property type="term" value="F:ATP hydrolysis activity"/>
    <property type="evidence" value="ECO:0007669"/>
    <property type="project" value="InterPro"/>
</dbReference>
<dbReference type="SUPFAM" id="SSF52540">
    <property type="entry name" value="P-loop containing nucleoside triphosphate hydrolases"/>
    <property type="match status" value="1"/>
</dbReference>
<comment type="caution">
    <text evidence="3">The sequence shown here is derived from an EMBL/GenBank/DDBJ whole genome shotgun (WGS) entry which is preliminary data.</text>
</comment>
<evidence type="ECO:0000313" key="3">
    <source>
        <dbReference type="EMBL" id="HDD44625.1"/>
    </source>
</evidence>
<dbReference type="InterPro" id="IPR027417">
    <property type="entry name" value="P-loop_NTPase"/>
</dbReference>
<organism evidence="3">
    <name type="scientific">Desulfofervidus auxilii</name>
    <dbReference type="NCBI Taxonomy" id="1621989"/>
    <lineage>
        <taxon>Bacteria</taxon>
        <taxon>Pseudomonadati</taxon>
        <taxon>Thermodesulfobacteriota</taxon>
        <taxon>Candidatus Desulfofervidia</taxon>
        <taxon>Candidatus Desulfofervidales</taxon>
        <taxon>Candidatus Desulfofervidaceae</taxon>
        <taxon>Candidatus Desulfofervidus</taxon>
    </lineage>
</organism>
<proteinExistence type="predicted"/>